<organism evidence="3 4">
    <name type="scientific">Massarina eburnea CBS 473.64</name>
    <dbReference type="NCBI Taxonomy" id="1395130"/>
    <lineage>
        <taxon>Eukaryota</taxon>
        <taxon>Fungi</taxon>
        <taxon>Dikarya</taxon>
        <taxon>Ascomycota</taxon>
        <taxon>Pezizomycotina</taxon>
        <taxon>Dothideomycetes</taxon>
        <taxon>Pleosporomycetidae</taxon>
        <taxon>Pleosporales</taxon>
        <taxon>Massarineae</taxon>
        <taxon>Massarinaceae</taxon>
        <taxon>Massarina</taxon>
    </lineage>
</organism>
<feature type="region of interest" description="Disordered" evidence="1">
    <location>
        <begin position="424"/>
        <end position="446"/>
    </location>
</feature>
<gene>
    <name evidence="3" type="ORF">P280DRAFT_510803</name>
</gene>
<dbReference type="OrthoDB" id="654211at2759"/>
<evidence type="ECO:0000313" key="3">
    <source>
        <dbReference type="EMBL" id="KAF2636026.1"/>
    </source>
</evidence>
<protein>
    <recommendedName>
        <fullName evidence="2">C2H2-type domain-containing protein</fullName>
    </recommendedName>
</protein>
<evidence type="ECO:0000256" key="1">
    <source>
        <dbReference type="SAM" id="MobiDB-lite"/>
    </source>
</evidence>
<dbReference type="AlphaFoldDB" id="A0A6A6RLE4"/>
<proteinExistence type="predicted"/>
<name>A0A6A6RLE4_9PLEO</name>
<evidence type="ECO:0000313" key="4">
    <source>
        <dbReference type="Proteomes" id="UP000799753"/>
    </source>
</evidence>
<dbReference type="InterPro" id="IPR013087">
    <property type="entry name" value="Znf_C2H2_type"/>
</dbReference>
<keyword evidence="4" id="KW-1185">Reference proteome</keyword>
<dbReference type="Proteomes" id="UP000799753">
    <property type="component" value="Unassembled WGS sequence"/>
</dbReference>
<feature type="region of interest" description="Disordered" evidence="1">
    <location>
        <begin position="77"/>
        <end position="109"/>
    </location>
</feature>
<feature type="compositionally biased region" description="Pro residues" evidence="1">
    <location>
        <begin position="140"/>
        <end position="150"/>
    </location>
</feature>
<accession>A0A6A6RLE4</accession>
<feature type="compositionally biased region" description="Pro residues" evidence="1">
    <location>
        <begin position="427"/>
        <end position="442"/>
    </location>
</feature>
<reference evidence="3" key="1">
    <citation type="journal article" date="2020" name="Stud. Mycol.">
        <title>101 Dothideomycetes genomes: a test case for predicting lifestyles and emergence of pathogens.</title>
        <authorList>
            <person name="Haridas S."/>
            <person name="Albert R."/>
            <person name="Binder M."/>
            <person name="Bloem J."/>
            <person name="Labutti K."/>
            <person name="Salamov A."/>
            <person name="Andreopoulos B."/>
            <person name="Baker S."/>
            <person name="Barry K."/>
            <person name="Bills G."/>
            <person name="Bluhm B."/>
            <person name="Cannon C."/>
            <person name="Castanera R."/>
            <person name="Culley D."/>
            <person name="Daum C."/>
            <person name="Ezra D."/>
            <person name="Gonzalez J."/>
            <person name="Henrissat B."/>
            <person name="Kuo A."/>
            <person name="Liang C."/>
            <person name="Lipzen A."/>
            <person name="Lutzoni F."/>
            <person name="Magnuson J."/>
            <person name="Mondo S."/>
            <person name="Nolan M."/>
            <person name="Ohm R."/>
            <person name="Pangilinan J."/>
            <person name="Park H.-J."/>
            <person name="Ramirez L."/>
            <person name="Alfaro M."/>
            <person name="Sun H."/>
            <person name="Tritt A."/>
            <person name="Yoshinaga Y."/>
            <person name="Zwiers L.-H."/>
            <person name="Turgeon B."/>
            <person name="Goodwin S."/>
            <person name="Spatafora J."/>
            <person name="Crous P."/>
            <person name="Grigoriev I."/>
        </authorList>
    </citation>
    <scope>NUCLEOTIDE SEQUENCE</scope>
    <source>
        <strain evidence="3">CBS 473.64</strain>
    </source>
</reference>
<feature type="region of interest" description="Disordered" evidence="1">
    <location>
        <begin position="137"/>
        <end position="194"/>
    </location>
</feature>
<dbReference type="PROSITE" id="PS00028">
    <property type="entry name" value="ZINC_FINGER_C2H2_1"/>
    <property type="match status" value="1"/>
</dbReference>
<feature type="compositionally biased region" description="Low complexity" evidence="1">
    <location>
        <begin position="84"/>
        <end position="101"/>
    </location>
</feature>
<feature type="domain" description="C2H2-type" evidence="2">
    <location>
        <begin position="235"/>
        <end position="256"/>
    </location>
</feature>
<dbReference type="EMBL" id="MU006801">
    <property type="protein sequence ID" value="KAF2636026.1"/>
    <property type="molecule type" value="Genomic_DNA"/>
</dbReference>
<sequence>MHHQFSSGACPPSTLFGGGDMDVNFDMDAGAQRTYFPAQQQIPHAQQQYVDHSSYGFPLHNHSGQYPDMNFAYELQRSHHRHQSTSTQSSYSSAFHSSDGSVFSQYEPRNSIASTNTTWSQIEDYSREQHILQTERALDPRPPFASPSPQPATIEDASTVPPAKRATGPRPHHRQQPPKRDKDPFETCVSRTKRSRPPQKVSRYWCTSCTEGFGEKYDWKRHEETYQERTEMFACDLCPNIYFLDKDFVHHHQHSHRCRTCAENHHVDSARRVRRARTGWGCGFCSHFSADWTERCGHVGQHFEKDGLTMRDWHQTQVIFSLLQRPQILPLWNRLLEVKRRTASPFRWKPRSTGRVEGWPEKGGEPGLQDLLEFWRVGEAGEALVEMAFRLGLREKELPRLPEGEGEEESGEGELLLELQQRSLHPALPPPPPPPQQQPQPLPLTLTLPPIPSVPFVPLDLINDVPSWNTFLGTILEDEVQPDGVCRLDFDPFDVDVEQPGFLRG</sequence>
<evidence type="ECO:0000259" key="2">
    <source>
        <dbReference type="PROSITE" id="PS00028"/>
    </source>
</evidence>